<feature type="domain" description="SGNH hydrolase-type esterase" evidence="1">
    <location>
        <begin position="35"/>
        <end position="194"/>
    </location>
</feature>
<dbReference type="GO" id="GO:0016787">
    <property type="term" value="F:hydrolase activity"/>
    <property type="evidence" value="ECO:0007669"/>
    <property type="project" value="UniProtKB-KW"/>
</dbReference>
<dbReference type="CDD" id="cd01841">
    <property type="entry name" value="NnaC_like"/>
    <property type="match status" value="1"/>
</dbReference>
<dbReference type="InterPro" id="IPR013830">
    <property type="entry name" value="SGNH_hydro"/>
</dbReference>
<reference evidence="3" key="1">
    <citation type="submission" date="2022-10" db="EMBL/GenBank/DDBJ databases">
        <title>Streptococcus didelphis as causative of fatal infections in opossums (Didelphis albiventris).</title>
        <authorList>
            <person name="Breyer G.M."/>
            <person name="Da Silva M.E.R.J."/>
            <person name="Siqueira F.M."/>
        </authorList>
    </citation>
    <scope>NUCLEOTIDE SEQUENCE [LARGE SCALE GENOMIC DNA]</scope>
    <source>
        <strain evidence="3">LBVP101/21</strain>
    </source>
</reference>
<dbReference type="Pfam" id="PF13472">
    <property type="entry name" value="Lipase_GDSL_2"/>
    <property type="match status" value="1"/>
</dbReference>
<dbReference type="SUPFAM" id="SSF52266">
    <property type="entry name" value="SGNH hydrolase"/>
    <property type="match status" value="1"/>
</dbReference>
<gene>
    <name evidence="2" type="ORF">N1496_01140</name>
</gene>
<dbReference type="InterPro" id="IPR051532">
    <property type="entry name" value="Ester_Hydrolysis_Enzymes"/>
</dbReference>
<proteinExistence type="predicted"/>
<evidence type="ECO:0000313" key="3">
    <source>
        <dbReference type="Proteomes" id="UP001238096"/>
    </source>
</evidence>
<name>A0ABY9LHH5_9STRE</name>
<evidence type="ECO:0000313" key="2">
    <source>
        <dbReference type="EMBL" id="WMB28306.1"/>
    </source>
</evidence>
<dbReference type="PANTHER" id="PTHR30383:SF5">
    <property type="entry name" value="SGNH HYDROLASE-TYPE ESTERASE DOMAIN-CONTAINING PROTEIN"/>
    <property type="match status" value="1"/>
</dbReference>
<accession>A0ABY9LHH5</accession>
<dbReference type="RefSeq" id="WP_018365909.1">
    <property type="nucleotide sequence ID" value="NZ_CP104407.1"/>
</dbReference>
<protein>
    <submittedName>
        <fullName evidence="2">SGNH/GDSL hydrolase family protein</fullName>
    </submittedName>
</protein>
<dbReference type="Gene3D" id="3.40.50.1110">
    <property type="entry name" value="SGNH hydrolase"/>
    <property type="match status" value="1"/>
</dbReference>
<dbReference type="InterPro" id="IPR036514">
    <property type="entry name" value="SGNH_hydro_sf"/>
</dbReference>
<dbReference type="PANTHER" id="PTHR30383">
    <property type="entry name" value="THIOESTERASE 1/PROTEASE 1/LYSOPHOSPHOLIPASE L1"/>
    <property type="match status" value="1"/>
</dbReference>
<sequence>MFEVVTPELLAYQKERLAYFQLQNQKVKEGGSVFVGDSIMEFFPLKKYLGQDSNFHNRGVSGIDSQWLLTHIGAQILDLNPKQIFILIGTNDIGLGYSLNSIIRNIKKIVEVIFLSHKDIKINLLSVLPVSEEAVFKETVKVRNNQIIDQLNRALQDISGINYIDIASNLKTPNNDLTVAFTKDGLHLNLAGYQKIADEIKNYL</sequence>
<organism evidence="2 3">
    <name type="scientific">Streptococcus didelphis</name>
    <dbReference type="NCBI Taxonomy" id="102886"/>
    <lineage>
        <taxon>Bacteria</taxon>
        <taxon>Bacillati</taxon>
        <taxon>Bacillota</taxon>
        <taxon>Bacilli</taxon>
        <taxon>Lactobacillales</taxon>
        <taxon>Streptococcaceae</taxon>
        <taxon>Streptococcus</taxon>
    </lineage>
</organism>
<keyword evidence="3" id="KW-1185">Reference proteome</keyword>
<dbReference type="EMBL" id="CP110509">
    <property type="protein sequence ID" value="WMB28306.1"/>
    <property type="molecule type" value="Genomic_DNA"/>
</dbReference>
<dbReference type="Proteomes" id="UP001238096">
    <property type="component" value="Chromosome"/>
</dbReference>
<keyword evidence="2" id="KW-0378">Hydrolase</keyword>
<evidence type="ECO:0000259" key="1">
    <source>
        <dbReference type="Pfam" id="PF13472"/>
    </source>
</evidence>